<feature type="domain" description="DNA2/NAM7 helicase-like C-terminal" evidence="2">
    <location>
        <begin position="340"/>
        <end position="393"/>
    </location>
</feature>
<dbReference type="Proteomes" id="UP000000305">
    <property type="component" value="Unassembled WGS sequence"/>
</dbReference>
<dbReference type="PANTHER" id="PTHR10887:SF495">
    <property type="entry name" value="HELICASE SENATAXIN ISOFORM X1-RELATED"/>
    <property type="match status" value="1"/>
</dbReference>
<reference evidence="3 4" key="1">
    <citation type="journal article" date="2011" name="Science">
        <title>The ecoresponsive genome of Daphnia pulex.</title>
        <authorList>
            <person name="Colbourne J.K."/>
            <person name="Pfrender M.E."/>
            <person name="Gilbert D."/>
            <person name="Thomas W.K."/>
            <person name="Tucker A."/>
            <person name="Oakley T.H."/>
            <person name="Tokishita S."/>
            <person name="Aerts A."/>
            <person name="Arnold G.J."/>
            <person name="Basu M.K."/>
            <person name="Bauer D.J."/>
            <person name="Caceres C.E."/>
            <person name="Carmel L."/>
            <person name="Casola C."/>
            <person name="Choi J.H."/>
            <person name="Detter J.C."/>
            <person name="Dong Q."/>
            <person name="Dusheyko S."/>
            <person name="Eads B.D."/>
            <person name="Frohlich T."/>
            <person name="Geiler-Samerotte K.A."/>
            <person name="Gerlach D."/>
            <person name="Hatcher P."/>
            <person name="Jogdeo S."/>
            <person name="Krijgsveld J."/>
            <person name="Kriventseva E.V."/>
            <person name="Kultz D."/>
            <person name="Laforsch C."/>
            <person name="Lindquist E."/>
            <person name="Lopez J."/>
            <person name="Manak J.R."/>
            <person name="Muller J."/>
            <person name="Pangilinan J."/>
            <person name="Patwardhan R.P."/>
            <person name="Pitluck S."/>
            <person name="Pritham E.J."/>
            <person name="Rechtsteiner A."/>
            <person name="Rho M."/>
            <person name="Rogozin I.B."/>
            <person name="Sakarya O."/>
            <person name="Salamov A."/>
            <person name="Schaack S."/>
            <person name="Shapiro H."/>
            <person name="Shiga Y."/>
            <person name="Skalitzky C."/>
            <person name="Smith Z."/>
            <person name="Souvorov A."/>
            <person name="Sung W."/>
            <person name="Tang Z."/>
            <person name="Tsuchiya D."/>
            <person name="Tu H."/>
            <person name="Vos H."/>
            <person name="Wang M."/>
            <person name="Wolf Y.I."/>
            <person name="Yamagata H."/>
            <person name="Yamada T."/>
            <person name="Ye Y."/>
            <person name="Shaw J.R."/>
            <person name="Andrews J."/>
            <person name="Crease T.J."/>
            <person name="Tang H."/>
            <person name="Lucas S.M."/>
            <person name="Robertson H.M."/>
            <person name="Bork P."/>
            <person name="Koonin E.V."/>
            <person name="Zdobnov E.M."/>
            <person name="Grigoriev I.V."/>
            <person name="Lynch M."/>
            <person name="Boore J.L."/>
        </authorList>
    </citation>
    <scope>NUCLEOTIDE SEQUENCE [LARGE SCALE GENOMIC DNA]</scope>
</reference>
<sequence length="404" mass="45742">MEMISSNKWRENAVEVRPSNFKFTLRLLKSHFPNTLDQDFIVNKLSSLNMVVEQFILNAELADSSLCYEILRPSENVNVFKLDTATLLENNTALNSGQLKAVHSITKTMVHASTKTPKIALLQGSPGTGKSRVIVELIIRMMSMHLEKTGRYPCILVCAPLNNAVDEISNRLLIARVENSGYGSNYTVRCSSIMHHDVVPISLNELVDKKIRDLAGASRSPYSSDFQTLDRELIRFRKERSNIVASIRGANKLLFQAKVICLTSNSFRTKDMESIFIKEQEYRGSSYQPSLCCIVDEASQCTEPESLQPFAFGVNKLVLIGDPMQPPAMVISQVSQRHQYEQSLFNRICATKIAAEQDVIILTMQYRMAPAIVEWPSNFFYGKKLITARNIIRNGPCHEYWLYN</sequence>
<dbReference type="GO" id="GO:0004386">
    <property type="term" value="F:helicase activity"/>
    <property type="evidence" value="ECO:0007669"/>
    <property type="project" value="InterPro"/>
</dbReference>
<dbReference type="STRING" id="6669.E9HRM0"/>
<dbReference type="Gene3D" id="3.40.50.300">
    <property type="entry name" value="P-loop containing nucleotide triphosphate hydrolases"/>
    <property type="match status" value="1"/>
</dbReference>
<dbReference type="HOGENOM" id="CLU_681996_0_0_1"/>
<evidence type="ECO:0000313" key="4">
    <source>
        <dbReference type="Proteomes" id="UP000000305"/>
    </source>
</evidence>
<feature type="domain" description="DNA2/NAM7 helicase helicase" evidence="1">
    <location>
        <begin position="220"/>
        <end position="333"/>
    </location>
</feature>
<dbReference type="InterPro" id="IPR041677">
    <property type="entry name" value="DNA2/NAM7_AAA_11"/>
</dbReference>
<dbReference type="PANTHER" id="PTHR10887">
    <property type="entry name" value="DNA2/NAM7 HELICASE FAMILY"/>
    <property type="match status" value="1"/>
</dbReference>
<dbReference type="KEGG" id="dpx:DAPPUDRAFT_117124"/>
<dbReference type="EMBL" id="GL732738">
    <property type="protein sequence ID" value="EFX65604.1"/>
    <property type="molecule type" value="Genomic_DNA"/>
</dbReference>
<dbReference type="InterPro" id="IPR041679">
    <property type="entry name" value="DNA2/NAM7-like_C"/>
</dbReference>
<dbReference type="Pfam" id="PF13086">
    <property type="entry name" value="AAA_11"/>
    <property type="match status" value="2"/>
</dbReference>
<dbReference type="InParanoid" id="E9HRM0"/>
<dbReference type="eggNOG" id="KOG1801">
    <property type="taxonomic scope" value="Eukaryota"/>
</dbReference>
<accession>E9HRM0</accession>
<dbReference type="SUPFAM" id="SSF52540">
    <property type="entry name" value="P-loop containing nucleoside triphosphate hydrolases"/>
    <property type="match status" value="1"/>
</dbReference>
<dbReference type="AlphaFoldDB" id="E9HRM0"/>
<organism evidence="3 4">
    <name type="scientific">Daphnia pulex</name>
    <name type="common">Water flea</name>
    <dbReference type="NCBI Taxonomy" id="6669"/>
    <lineage>
        <taxon>Eukaryota</taxon>
        <taxon>Metazoa</taxon>
        <taxon>Ecdysozoa</taxon>
        <taxon>Arthropoda</taxon>
        <taxon>Crustacea</taxon>
        <taxon>Branchiopoda</taxon>
        <taxon>Diplostraca</taxon>
        <taxon>Cladocera</taxon>
        <taxon>Anomopoda</taxon>
        <taxon>Daphniidae</taxon>
        <taxon>Daphnia</taxon>
    </lineage>
</organism>
<dbReference type="InterPro" id="IPR027417">
    <property type="entry name" value="P-loop_NTPase"/>
</dbReference>
<proteinExistence type="predicted"/>
<gene>
    <name evidence="3" type="ORF">DAPPUDRAFT_117124</name>
</gene>
<dbReference type="InterPro" id="IPR045055">
    <property type="entry name" value="DNA2/NAM7-like"/>
</dbReference>
<feature type="domain" description="DNA2/NAM7 helicase helicase" evidence="1">
    <location>
        <begin position="94"/>
        <end position="208"/>
    </location>
</feature>
<evidence type="ECO:0008006" key="5">
    <source>
        <dbReference type="Google" id="ProtNLM"/>
    </source>
</evidence>
<protein>
    <recommendedName>
        <fullName evidence="5">DNA2/NAM7 helicase helicase domain-containing protein</fullName>
    </recommendedName>
</protein>
<dbReference type="Pfam" id="PF13087">
    <property type="entry name" value="AAA_12"/>
    <property type="match status" value="1"/>
</dbReference>
<evidence type="ECO:0000259" key="2">
    <source>
        <dbReference type="Pfam" id="PF13087"/>
    </source>
</evidence>
<keyword evidence="4" id="KW-1185">Reference proteome</keyword>
<evidence type="ECO:0000259" key="1">
    <source>
        <dbReference type="Pfam" id="PF13086"/>
    </source>
</evidence>
<name>E9HRM0_DAPPU</name>
<dbReference type="OrthoDB" id="2285229at2759"/>
<dbReference type="PhylomeDB" id="E9HRM0"/>
<evidence type="ECO:0000313" key="3">
    <source>
        <dbReference type="EMBL" id="EFX65604.1"/>
    </source>
</evidence>